<reference evidence="12 13" key="1">
    <citation type="journal article" date="2014" name="Proc. Natl. Acad. Sci. U.S.A.">
        <title>Molecular dissection of the evolution of carbapenem-resistant multilocus sequence type 258 Klebsiella pneumoniae.</title>
        <authorList>
            <person name="Deleo F.R."/>
            <person name="Chen L."/>
            <person name="Porcella S.F."/>
            <person name="Martens C.A."/>
            <person name="Kobayashi S.D."/>
            <person name="Porter A.R."/>
            <person name="Chavda K.D."/>
            <person name="Jacobs M.R."/>
            <person name="Mathema B."/>
            <person name="Olsen R.J."/>
            <person name="Bonomo R.A."/>
            <person name="Musser J.M."/>
            <person name="Kreiswirth B.N."/>
        </authorList>
    </citation>
    <scope>NUCLEOTIDE SEQUENCE [LARGE SCALE GENOMIC DNA]</scope>
    <source>
        <strain evidence="12">30684/NJST258_2</strain>
    </source>
</reference>
<dbReference type="PATRIC" id="fig|1420013.3.peg.4699"/>
<keyword evidence="7 9" id="KW-0408">Iron</keyword>
<feature type="binding site" evidence="9">
    <location>
        <position position="262"/>
    </location>
    <ligand>
        <name>cob(II)alamin</name>
        <dbReference type="ChEBI" id="CHEBI:16304"/>
    </ligand>
</feature>
<dbReference type="AlphaFoldDB" id="W8URU3"/>
<accession>W8URU3</accession>
<evidence type="ECO:0000256" key="10">
    <source>
        <dbReference type="SAM" id="Phobius"/>
    </source>
</evidence>
<evidence type="ECO:0000256" key="3">
    <source>
        <dbReference type="ARBA" id="ARBA00022694"/>
    </source>
</evidence>
<evidence type="ECO:0000313" key="12">
    <source>
        <dbReference type="EMBL" id="AHM81785.1"/>
    </source>
</evidence>
<evidence type="ECO:0000259" key="11">
    <source>
        <dbReference type="PROSITE" id="PS51379"/>
    </source>
</evidence>
<feature type="binding site" evidence="9">
    <location>
        <position position="260"/>
    </location>
    <ligand>
        <name>[4Fe-4S] cluster</name>
        <dbReference type="ChEBI" id="CHEBI:49883"/>
        <label>2</label>
    </ligand>
</feature>
<keyword evidence="9" id="KW-0846">Cobalamin</keyword>
<keyword evidence="9" id="KW-0170">Cobalt</keyword>
<comment type="catalytic activity">
    <reaction evidence="9">
        <text>epoxyqueuosine(34) in tRNA + AH2 = queuosine(34) in tRNA + A + H2O</text>
        <dbReference type="Rhea" id="RHEA:32159"/>
        <dbReference type="Rhea" id="RHEA-COMP:18571"/>
        <dbReference type="Rhea" id="RHEA-COMP:18582"/>
        <dbReference type="ChEBI" id="CHEBI:13193"/>
        <dbReference type="ChEBI" id="CHEBI:15377"/>
        <dbReference type="ChEBI" id="CHEBI:17499"/>
        <dbReference type="ChEBI" id="CHEBI:194431"/>
        <dbReference type="ChEBI" id="CHEBI:194443"/>
        <dbReference type="EC" id="1.17.99.6"/>
    </reaction>
</comment>
<keyword evidence="1 9" id="KW-0004">4Fe-4S</keyword>
<dbReference type="UniPathway" id="UPA00392"/>
<dbReference type="PROSITE" id="PS51379">
    <property type="entry name" value="4FE4S_FER_2"/>
    <property type="match status" value="1"/>
</dbReference>
<dbReference type="FunFam" id="3.30.70.20:FF:000017">
    <property type="entry name" value="Epoxyqueuosine reductase"/>
    <property type="match status" value="1"/>
</dbReference>
<dbReference type="HOGENOM" id="CLU_030790_0_1_6"/>
<sequence>MSSNSVSPRLSAASRSARRSASAGQMLYGILSGFFVIVWSIMSQPLDLVQLAQQIKQWGTELGFQQVGIADTDLSASEPKLQAWLDKQYHGEMEWMARHGMMRARPHELLPGTLRVISVRMNYLPANAAFARTLKDPTLGYVSRYALGRDYHKLLRNRLKKLGEKIQEQCASLNFRPFVDSAPILERPIAEKAGLGWTGKHSLILSRDAGSFFFLGELLIDLPLPVDSPVAEECGRCVACMTICPTGAIVEPYTVDARRCISYLTIELEGAIPEEFRPLIGNRIYGCDDCQLICPWNRFSQLTDEEDFSPRKALHAPLLVELFAWSEAWFLKVTEGSAIRRIGHLRWLRNIAVALGNAPWDEAHLRALESRRGEHPLLDEHIEWAIAQQLKKRNADAVEVQLPKKLRLVRVVEKGLPRDA</sequence>
<evidence type="ECO:0000256" key="7">
    <source>
        <dbReference type="ARBA" id="ARBA00023004"/>
    </source>
</evidence>
<feature type="domain" description="4Fe-4S ferredoxin-type" evidence="11">
    <location>
        <begin position="222"/>
        <end position="254"/>
    </location>
</feature>
<dbReference type="EC" id="1.17.99.6" evidence="9"/>
<proteinExistence type="inferred from homology"/>
<dbReference type="InterPro" id="IPR017896">
    <property type="entry name" value="4Fe4S_Fe-S-bd"/>
</dbReference>
<keyword evidence="10" id="KW-0472">Membrane</keyword>
<evidence type="ECO:0000256" key="1">
    <source>
        <dbReference type="ARBA" id="ARBA00022485"/>
    </source>
</evidence>
<feature type="binding site" evidence="9">
    <location>
        <begin position="287"/>
        <end position="288"/>
    </location>
    <ligand>
        <name>cob(II)alamin</name>
        <dbReference type="ChEBI" id="CHEBI:16304"/>
    </ligand>
</feature>
<comment type="cofactor">
    <cofactor evidence="9">
        <name>cob(II)alamin</name>
        <dbReference type="ChEBI" id="CHEBI:16304"/>
    </cofactor>
</comment>
<dbReference type="GO" id="GO:0005737">
    <property type="term" value="C:cytoplasm"/>
    <property type="evidence" value="ECO:0007669"/>
    <property type="project" value="UniProtKB-SubCell"/>
</dbReference>
<dbReference type="GO" id="GO:0052693">
    <property type="term" value="F:epoxyqueuosine reductase activity"/>
    <property type="evidence" value="ECO:0007669"/>
    <property type="project" value="UniProtKB-UniRule"/>
</dbReference>
<feature type="binding site" evidence="9">
    <location>
        <position position="290"/>
    </location>
    <ligand>
        <name>[4Fe-4S] cluster</name>
        <dbReference type="ChEBI" id="CHEBI:49883"/>
        <label>2</label>
    </ligand>
</feature>
<feature type="binding site" evidence="9">
    <location>
        <position position="294"/>
    </location>
    <ligand>
        <name>[4Fe-4S] cluster</name>
        <dbReference type="ChEBI" id="CHEBI:49883"/>
        <label>1</label>
    </ligand>
</feature>
<dbReference type="GO" id="GO:0031419">
    <property type="term" value="F:cobalamin binding"/>
    <property type="evidence" value="ECO:0007669"/>
    <property type="project" value="UniProtKB-KW"/>
</dbReference>
<feature type="binding site" evidence="9">
    <location>
        <position position="198"/>
    </location>
    <ligand>
        <name>cob(II)alamin</name>
        <dbReference type="ChEBI" id="CHEBI:16304"/>
    </ligand>
</feature>
<dbReference type="InterPro" id="IPR004453">
    <property type="entry name" value="QueG"/>
</dbReference>
<dbReference type="SUPFAM" id="SSF46548">
    <property type="entry name" value="alpha-helical ferredoxin"/>
    <property type="match status" value="1"/>
</dbReference>
<keyword evidence="2 9" id="KW-0963">Cytoplasm</keyword>
<evidence type="ECO:0000256" key="2">
    <source>
        <dbReference type="ARBA" id="ARBA00022490"/>
    </source>
</evidence>
<dbReference type="Pfam" id="PF13484">
    <property type="entry name" value="Fer4_16"/>
    <property type="match status" value="1"/>
</dbReference>
<dbReference type="PROSITE" id="PS00198">
    <property type="entry name" value="4FE4S_FER_1"/>
    <property type="match status" value="1"/>
</dbReference>
<comment type="function">
    <text evidence="9">Catalyzes the conversion of epoxyqueuosine (oQ) to queuosine (Q), which is a hypermodified base found in the wobble positions of tRNA(Asp), tRNA(Asn), tRNA(His) and tRNA(Tyr).</text>
</comment>
<comment type="cofactor">
    <cofactor evidence="9">
        <name>[4Fe-4S] cluster</name>
        <dbReference type="ChEBI" id="CHEBI:49883"/>
    </cofactor>
    <text evidence="9">Binds 2 [4Fe-4S] clusters per monomer.</text>
</comment>
<keyword evidence="10" id="KW-0812">Transmembrane</keyword>
<dbReference type="HAMAP" id="MF_00916">
    <property type="entry name" value="QueG"/>
    <property type="match status" value="1"/>
</dbReference>
<evidence type="ECO:0000313" key="13">
    <source>
        <dbReference type="Proteomes" id="UP000019586"/>
    </source>
</evidence>
<comment type="pathway">
    <text evidence="9">tRNA modification; tRNA-queuosine biosynthesis.</text>
</comment>
<dbReference type="Pfam" id="PF08331">
    <property type="entry name" value="QueG_DUF1730"/>
    <property type="match status" value="1"/>
</dbReference>
<dbReference type="Gene3D" id="3.30.70.20">
    <property type="match status" value="1"/>
</dbReference>
<evidence type="ECO:0000256" key="4">
    <source>
        <dbReference type="ARBA" id="ARBA00022723"/>
    </source>
</evidence>
<keyword evidence="4 9" id="KW-0479">Metal-binding</keyword>
<feature type="binding site" evidence="9">
    <location>
        <position position="215"/>
    </location>
    <ligand>
        <name>cob(II)alamin</name>
        <dbReference type="ChEBI" id="CHEBI:16304"/>
    </ligand>
</feature>
<feature type="binding site" evidence="9">
    <location>
        <position position="234"/>
    </location>
    <ligand>
        <name>[4Fe-4S] cluster</name>
        <dbReference type="ChEBI" id="CHEBI:49883"/>
        <label>1</label>
    </ligand>
</feature>
<dbReference type="InterPro" id="IPR013542">
    <property type="entry name" value="QueG_DUF1730"/>
</dbReference>
<comment type="caution">
    <text evidence="9">Lacks conserved residue(s) required for the propagation of feature annotation.</text>
</comment>
<comment type="subunit">
    <text evidence="9">Monomer.</text>
</comment>
<dbReference type="EMBL" id="CP006918">
    <property type="protein sequence ID" value="AHM81785.1"/>
    <property type="molecule type" value="Genomic_DNA"/>
</dbReference>
<feature type="transmembrane region" description="Helical" evidence="10">
    <location>
        <begin position="21"/>
        <end position="42"/>
    </location>
</feature>
<evidence type="ECO:0000256" key="6">
    <source>
        <dbReference type="ARBA" id="ARBA00023002"/>
    </source>
</evidence>
<evidence type="ECO:0000256" key="9">
    <source>
        <dbReference type="HAMAP-Rule" id="MF_00916"/>
    </source>
</evidence>
<dbReference type="PANTHER" id="PTHR30002:SF4">
    <property type="entry name" value="EPOXYQUEUOSINE REDUCTASE"/>
    <property type="match status" value="1"/>
</dbReference>
<dbReference type="PANTHER" id="PTHR30002">
    <property type="entry name" value="EPOXYQUEUOSINE REDUCTASE"/>
    <property type="match status" value="1"/>
</dbReference>
<dbReference type="GO" id="GO:0046872">
    <property type="term" value="F:metal ion binding"/>
    <property type="evidence" value="ECO:0007669"/>
    <property type="project" value="UniProtKB-KW"/>
</dbReference>
<feature type="binding site" evidence="9">
    <location>
        <position position="204"/>
    </location>
    <ligand>
        <name>cob(II)alamin</name>
        <dbReference type="ChEBI" id="CHEBI:16304"/>
    </ligand>
</feature>
<gene>
    <name evidence="9" type="primary">queG</name>
    <name evidence="12" type="ORF">KPNJ2_05013</name>
</gene>
<keyword evidence="3 9" id="KW-0819">tRNA processing</keyword>
<feature type="binding site" evidence="9">
    <location>
        <position position="237"/>
    </location>
    <ligand>
        <name>[4Fe-4S] cluster</name>
        <dbReference type="ChEBI" id="CHEBI:49883"/>
        <label>1</label>
    </ligand>
</feature>
<protein>
    <recommendedName>
        <fullName evidence="9">Epoxyqueuosine reductase</fullName>
        <ecNumber evidence="9">1.17.99.6</ecNumber>
    </recommendedName>
    <alternativeName>
        <fullName evidence="9">Queuosine biosynthesis protein QueG</fullName>
    </alternativeName>
</protein>
<dbReference type="Proteomes" id="UP000019586">
    <property type="component" value="Chromosome"/>
</dbReference>
<dbReference type="GO" id="GO:0008616">
    <property type="term" value="P:tRNA queuosine(34) biosynthetic process"/>
    <property type="evidence" value="ECO:0007669"/>
    <property type="project" value="UniProtKB-UniRule"/>
</dbReference>
<organism evidence="12 13">
    <name type="scientific">Klebsiella pneumoniae 30684/NJST258_2</name>
    <dbReference type="NCBI Taxonomy" id="1420013"/>
    <lineage>
        <taxon>Bacteria</taxon>
        <taxon>Pseudomonadati</taxon>
        <taxon>Pseudomonadota</taxon>
        <taxon>Gammaproteobacteria</taxon>
        <taxon>Enterobacterales</taxon>
        <taxon>Enterobacteriaceae</taxon>
        <taxon>Klebsiella/Raoultella group</taxon>
        <taxon>Klebsiella</taxon>
        <taxon>Klebsiella pneumoniae complex</taxon>
    </lineage>
</organism>
<keyword evidence="8 9" id="KW-0411">Iron-sulfur</keyword>
<dbReference type="InterPro" id="IPR017900">
    <property type="entry name" value="4Fe4S_Fe_S_CS"/>
</dbReference>
<keyword evidence="10" id="KW-1133">Transmembrane helix</keyword>
<comment type="similarity">
    <text evidence="9">Belongs to the QueG family.</text>
</comment>
<dbReference type="NCBIfam" id="TIGR00276">
    <property type="entry name" value="tRNA epoxyqueuosine(34) reductase QueG"/>
    <property type="match status" value="1"/>
</dbReference>
<dbReference type="KEGG" id="kps:KPNJ2_05013"/>
<dbReference type="GO" id="GO:0051539">
    <property type="term" value="F:4 iron, 4 sulfur cluster binding"/>
    <property type="evidence" value="ECO:0007669"/>
    <property type="project" value="UniProtKB-KW"/>
</dbReference>
<feature type="binding site" evidence="9">
    <location>
        <position position="244"/>
    </location>
    <ligand>
        <name>[4Fe-4S] cluster</name>
        <dbReference type="ChEBI" id="CHEBI:49883"/>
        <label>2</label>
    </ligand>
</feature>
<keyword evidence="5 9" id="KW-0671">Queuosine biosynthesis</keyword>
<name>W8URU3_KLEPN</name>
<feature type="active site" description="Proton donor" evidence="9">
    <location>
        <position position="180"/>
    </location>
</feature>
<feature type="binding site" evidence="9">
    <location>
        <position position="240"/>
    </location>
    <ligand>
        <name>[4Fe-4S] cluster</name>
        <dbReference type="ChEBI" id="CHEBI:49883"/>
        <label>1</label>
    </ligand>
</feature>
<comment type="subcellular location">
    <subcellularLocation>
        <location evidence="9">Cytoplasm</location>
    </subcellularLocation>
</comment>
<feature type="binding site" evidence="9">
    <location>
        <position position="287"/>
    </location>
    <ligand>
        <name>[4Fe-4S] cluster</name>
        <dbReference type="ChEBI" id="CHEBI:49883"/>
        <label>2</label>
    </ligand>
</feature>
<keyword evidence="6 9" id="KW-0560">Oxidoreductase</keyword>
<evidence type="ECO:0000256" key="5">
    <source>
        <dbReference type="ARBA" id="ARBA00022785"/>
    </source>
</evidence>
<feature type="binding site" evidence="9">
    <location>
        <position position="180"/>
    </location>
    <ligand>
        <name>cob(II)alamin</name>
        <dbReference type="ChEBI" id="CHEBI:16304"/>
    </ligand>
</feature>
<evidence type="ECO:0000256" key="8">
    <source>
        <dbReference type="ARBA" id="ARBA00023014"/>
    </source>
</evidence>
<feature type="binding site" evidence="9">
    <location>
        <position position="103"/>
    </location>
    <ligand>
        <name>cob(II)alamin</name>
        <dbReference type="ChEBI" id="CHEBI:16304"/>
    </ligand>
</feature>